<keyword evidence="5" id="KW-1185">Reference proteome</keyword>
<proteinExistence type="inferred from homology"/>
<dbReference type="Gene3D" id="2.60.60.30">
    <property type="entry name" value="sav2460 like domains"/>
    <property type="match status" value="1"/>
</dbReference>
<dbReference type="RefSeq" id="WP_330822821.1">
    <property type="nucleotide sequence ID" value="NZ_AP026073.1"/>
</dbReference>
<evidence type="ECO:0000313" key="4">
    <source>
        <dbReference type="EMBL" id="BDM71778.1"/>
    </source>
</evidence>
<protein>
    <submittedName>
        <fullName evidence="4">TerD-family protein</fullName>
    </submittedName>
</protein>
<dbReference type="Proteomes" id="UP001059597">
    <property type="component" value="Chromosome"/>
</dbReference>
<dbReference type="EMBL" id="AP026073">
    <property type="protein sequence ID" value="BDM71778.1"/>
    <property type="molecule type" value="Genomic_DNA"/>
</dbReference>
<evidence type="ECO:0000259" key="3">
    <source>
        <dbReference type="Pfam" id="PF02342"/>
    </source>
</evidence>
<comment type="similarity">
    <text evidence="1">Belongs to the CAPAB/TerDEXZ family.</text>
</comment>
<feature type="region of interest" description="Disordered" evidence="2">
    <location>
        <begin position="1"/>
        <end position="32"/>
    </location>
</feature>
<gene>
    <name evidence="4" type="ORF">HEK616_52650</name>
</gene>
<accession>A0ABM7ZZG6</accession>
<feature type="domain" description="TerD" evidence="3">
    <location>
        <begin position="25"/>
        <end position="192"/>
    </location>
</feature>
<sequence length="202" mass="21751">MVTNGKSRGTVRATASAVPYPGGRGKGSPVSTLNKGIEKVEVALKWDPSPMGMPDHDLDIVAAPYTADAPHGDPAYLVHFDSRSPDGTINLNRDSRTGQGFGWDEIMTLELDRLSETYVRVVVGVAIQQGDDRITFGDVANAAVRIRQGYTDLASHGFAEVAQSTATTVAEFTRDETGSWHFNAALRGFDTEPADFARLMGH</sequence>
<evidence type="ECO:0000256" key="2">
    <source>
        <dbReference type="SAM" id="MobiDB-lite"/>
    </source>
</evidence>
<dbReference type="InterPro" id="IPR051324">
    <property type="entry name" value="Stress/Tellurium_Resist"/>
</dbReference>
<dbReference type="CDD" id="cd06974">
    <property type="entry name" value="TerD_like"/>
    <property type="match status" value="1"/>
</dbReference>
<reference evidence="4" key="1">
    <citation type="submission" date="2022-06" db="EMBL/GenBank/DDBJ databases">
        <title>Complete genome sequence of Streptomyces nigrescens HEK616.</title>
        <authorList>
            <person name="Asamizu S."/>
            <person name="Onaka H."/>
        </authorList>
    </citation>
    <scope>NUCLEOTIDE SEQUENCE</scope>
    <source>
        <strain evidence="4">HEK616</strain>
    </source>
</reference>
<dbReference type="Pfam" id="PF02342">
    <property type="entry name" value="TerD"/>
    <property type="match status" value="1"/>
</dbReference>
<dbReference type="InterPro" id="IPR003325">
    <property type="entry name" value="TerD"/>
</dbReference>
<dbReference type="PANTHER" id="PTHR32097">
    <property type="entry name" value="CAMP-BINDING PROTEIN 1-RELATED"/>
    <property type="match status" value="1"/>
</dbReference>
<name>A0ABM7ZZG6_STRNI</name>
<evidence type="ECO:0000256" key="1">
    <source>
        <dbReference type="ARBA" id="ARBA00008775"/>
    </source>
</evidence>
<organism evidence="4 5">
    <name type="scientific">Streptomyces nigrescens</name>
    <dbReference type="NCBI Taxonomy" id="1920"/>
    <lineage>
        <taxon>Bacteria</taxon>
        <taxon>Bacillati</taxon>
        <taxon>Actinomycetota</taxon>
        <taxon>Actinomycetes</taxon>
        <taxon>Kitasatosporales</taxon>
        <taxon>Streptomycetaceae</taxon>
        <taxon>Streptomyces</taxon>
    </lineage>
</organism>
<dbReference type="PANTHER" id="PTHR32097:SF4">
    <property type="entry name" value="GENERAL STRESS PROTEIN 16U"/>
    <property type="match status" value="1"/>
</dbReference>
<evidence type="ECO:0000313" key="5">
    <source>
        <dbReference type="Proteomes" id="UP001059597"/>
    </source>
</evidence>